<protein>
    <submittedName>
        <fullName evidence="1">Uncharacterized protein</fullName>
    </submittedName>
</protein>
<sequence>MMNVPEHPADAVSLRLRLDQLPSVILECLTQWIDRFGLHGDFRTLKSLDLRQNASFDWVFHVLPALLRSLDMTLPPLTSVVEALLACGTRTNANFCTRTLERDLEQHHPAKVDTK</sequence>
<gene>
    <name evidence="1" type="ORF">AMAG_18508</name>
</gene>
<dbReference type="VEuPathDB" id="FungiDB:AMAG_18508"/>
<reference evidence="1 2" key="1">
    <citation type="submission" date="2009-11" db="EMBL/GenBank/DDBJ databases">
        <title>Annotation of Allomyces macrogynus ATCC 38327.</title>
        <authorList>
            <consortium name="The Broad Institute Genome Sequencing Platform"/>
            <person name="Russ C."/>
            <person name="Cuomo C."/>
            <person name="Burger G."/>
            <person name="Gray M.W."/>
            <person name="Holland P.W.H."/>
            <person name="King N."/>
            <person name="Lang F.B.F."/>
            <person name="Roger A.J."/>
            <person name="Ruiz-Trillo I."/>
            <person name="Young S.K."/>
            <person name="Zeng Q."/>
            <person name="Gargeya S."/>
            <person name="Fitzgerald M."/>
            <person name="Haas B."/>
            <person name="Abouelleil A."/>
            <person name="Alvarado L."/>
            <person name="Arachchi H.M."/>
            <person name="Berlin A."/>
            <person name="Chapman S.B."/>
            <person name="Gearin G."/>
            <person name="Goldberg J."/>
            <person name="Griggs A."/>
            <person name="Gujja S."/>
            <person name="Hansen M."/>
            <person name="Heiman D."/>
            <person name="Howarth C."/>
            <person name="Larimer J."/>
            <person name="Lui A."/>
            <person name="MacDonald P.J.P."/>
            <person name="McCowen C."/>
            <person name="Montmayeur A."/>
            <person name="Murphy C."/>
            <person name="Neiman D."/>
            <person name="Pearson M."/>
            <person name="Priest M."/>
            <person name="Roberts A."/>
            <person name="Saif S."/>
            <person name="Shea T."/>
            <person name="Sisk P."/>
            <person name="Stolte C."/>
            <person name="Sykes S."/>
            <person name="Wortman J."/>
            <person name="Nusbaum C."/>
            <person name="Birren B."/>
        </authorList>
    </citation>
    <scope>NUCLEOTIDE SEQUENCE [LARGE SCALE GENOMIC DNA]</scope>
    <source>
        <strain evidence="1 2">ATCC 38327</strain>
    </source>
</reference>
<dbReference type="Proteomes" id="UP000054350">
    <property type="component" value="Unassembled WGS sequence"/>
</dbReference>
<name>A0A0L0SCL9_ALLM3</name>
<keyword evidence="2" id="KW-1185">Reference proteome</keyword>
<dbReference type="AlphaFoldDB" id="A0A0L0SCL9"/>
<dbReference type="EMBL" id="GG745336">
    <property type="protein sequence ID" value="KNE60293.1"/>
    <property type="molecule type" value="Genomic_DNA"/>
</dbReference>
<proteinExistence type="predicted"/>
<accession>A0A0L0SCL9</accession>
<evidence type="ECO:0000313" key="2">
    <source>
        <dbReference type="Proteomes" id="UP000054350"/>
    </source>
</evidence>
<organism evidence="1 2">
    <name type="scientific">Allomyces macrogynus (strain ATCC 38327)</name>
    <name type="common">Allomyces javanicus var. macrogynus</name>
    <dbReference type="NCBI Taxonomy" id="578462"/>
    <lineage>
        <taxon>Eukaryota</taxon>
        <taxon>Fungi</taxon>
        <taxon>Fungi incertae sedis</taxon>
        <taxon>Blastocladiomycota</taxon>
        <taxon>Blastocladiomycetes</taxon>
        <taxon>Blastocladiales</taxon>
        <taxon>Blastocladiaceae</taxon>
        <taxon>Allomyces</taxon>
    </lineage>
</organism>
<evidence type="ECO:0000313" key="1">
    <source>
        <dbReference type="EMBL" id="KNE60293.1"/>
    </source>
</evidence>
<reference evidence="2" key="2">
    <citation type="submission" date="2009-11" db="EMBL/GenBank/DDBJ databases">
        <title>The Genome Sequence of Allomyces macrogynus strain ATCC 38327.</title>
        <authorList>
            <consortium name="The Broad Institute Genome Sequencing Platform"/>
            <person name="Russ C."/>
            <person name="Cuomo C."/>
            <person name="Shea T."/>
            <person name="Young S.K."/>
            <person name="Zeng Q."/>
            <person name="Koehrsen M."/>
            <person name="Haas B."/>
            <person name="Borodovsky M."/>
            <person name="Guigo R."/>
            <person name="Alvarado L."/>
            <person name="Berlin A."/>
            <person name="Borenstein D."/>
            <person name="Chen Z."/>
            <person name="Engels R."/>
            <person name="Freedman E."/>
            <person name="Gellesch M."/>
            <person name="Goldberg J."/>
            <person name="Griggs A."/>
            <person name="Gujja S."/>
            <person name="Heiman D."/>
            <person name="Hepburn T."/>
            <person name="Howarth C."/>
            <person name="Jen D."/>
            <person name="Larson L."/>
            <person name="Lewis B."/>
            <person name="Mehta T."/>
            <person name="Park D."/>
            <person name="Pearson M."/>
            <person name="Roberts A."/>
            <person name="Saif S."/>
            <person name="Shenoy N."/>
            <person name="Sisk P."/>
            <person name="Stolte C."/>
            <person name="Sykes S."/>
            <person name="Walk T."/>
            <person name="White J."/>
            <person name="Yandava C."/>
            <person name="Burger G."/>
            <person name="Gray M.W."/>
            <person name="Holland P.W.H."/>
            <person name="King N."/>
            <person name="Lang F.B.F."/>
            <person name="Roger A.J."/>
            <person name="Ruiz-Trillo I."/>
            <person name="Lander E."/>
            <person name="Nusbaum C."/>
        </authorList>
    </citation>
    <scope>NUCLEOTIDE SEQUENCE [LARGE SCALE GENOMIC DNA]</scope>
    <source>
        <strain evidence="2">ATCC 38327</strain>
    </source>
</reference>